<gene>
    <name evidence="1" type="ORF">Nepgr_009993</name>
</gene>
<dbReference type="InterPro" id="IPR003428">
    <property type="entry name" value="MAM33"/>
</dbReference>
<evidence type="ECO:0000313" key="1">
    <source>
        <dbReference type="EMBL" id="GMH08153.1"/>
    </source>
</evidence>
<evidence type="ECO:0000313" key="2">
    <source>
        <dbReference type="Proteomes" id="UP001279734"/>
    </source>
</evidence>
<reference evidence="1" key="1">
    <citation type="submission" date="2023-05" db="EMBL/GenBank/DDBJ databases">
        <title>Nepenthes gracilis genome sequencing.</title>
        <authorList>
            <person name="Fukushima K."/>
        </authorList>
    </citation>
    <scope>NUCLEOTIDE SEQUENCE</scope>
    <source>
        <strain evidence="1">SING2019-196</strain>
    </source>
</reference>
<name>A0AAD3SBJ9_NEPGR</name>
<dbReference type="PANTHER" id="PTHR10826:SF1">
    <property type="entry name" value="COMPLEMENT COMPONENT 1 Q SUBCOMPONENT-BINDING PROTEIN, MITOCHONDRIAL"/>
    <property type="match status" value="1"/>
</dbReference>
<sequence length="202" mass="22747">MPRATTVLRKCSEAIKDSALLKVLRSEINHELSSNQFENHQRGSLGDFTLDWDAPHSQDVVLRKKCESGEEVAVSALLGPKSLEGSGFPRDVVMKVCIKKPGLCSVLLFDCGVWSRSYRSSDFKISTAYYLPSSVSFDHSDYRGPLFSTLDPDLQVALKVYLEARGIGEDLMNFLLLHLHRKELQQYVNWLHKIEKMVSGGE</sequence>
<dbReference type="GO" id="GO:0005759">
    <property type="term" value="C:mitochondrial matrix"/>
    <property type="evidence" value="ECO:0007669"/>
    <property type="project" value="InterPro"/>
</dbReference>
<dbReference type="EMBL" id="BSYO01000008">
    <property type="protein sequence ID" value="GMH08153.1"/>
    <property type="molecule type" value="Genomic_DNA"/>
</dbReference>
<protein>
    <recommendedName>
        <fullName evidence="3">Mitochondrial glycoprotein</fullName>
    </recommendedName>
</protein>
<dbReference type="Proteomes" id="UP001279734">
    <property type="component" value="Unassembled WGS sequence"/>
</dbReference>
<dbReference type="InterPro" id="IPR036561">
    <property type="entry name" value="MAM33_sf"/>
</dbReference>
<keyword evidence="2" id="KW-1185">Reference proteome</keyword>
<dbReference type="SUPFAM" id="SSF54529">
    <property type="entry name" value="Mitochondrial glycoprotein MAM33-like"/>
    <property type="match status" value="1"/>
</dbReference>
<proteinExistence type="predicted"/>
<comment type="caution">
    <text evidence="1">The sequence shown here is derived from an EMBL/GenBank/DDBJ whole genome shotgun (WGS) entry which is preliminary data.</text>
</comment>
<dbReference type="FunFam" id="3.10.280.10:FF:000006">
    <property type="entry name" value="Mitochondrial glycoprotein, expressed"/>
    <property type="match status" value="1"/>
</dbReference>
<dbReference type="AlphaFoldDB" id="A0AAD3SBJ9"/>
<evidence type="ECO:0008006" key="3">
    <source>
        <dbReference type="Google" id="ProtNLM"/>
    </source>
</evidence>
<accession>A0AAD3SBJ9</accession>
<dbReference type="PANTHER" id="PTHR10826">
    <property type="entry name" value="COMPLEMENT COMPONENT 1"/>
    <property type="match status" value="1"/>
</dbReference>
<organism evidence="1 2">
    <name type="scientific">Nepenthes gracilis</name>
    <name type="common">Slender pitcher plant</name>
    <dbReference type="NCBI Taxonomy" id="150966"/>
    <lineage>
        <taxon>Eukaryota</taxon>
        <taxon>Viridiplantae</taxon>
        <taxon>Streptophyta</taxon>
        <taxon>Embryophyta</taxon>
        <taxon>Tracheophyta</taxon>
        <taxon>Spermatophyta</taxon>
        <taxon>Magnoliopsida</taxon>
        <taxon>eudicotyledons</taxon>
        <taxon>Gunneridae</taxon>
        <taxon>Pentapetalae</taxon>
        <taxon>Caryophyllales</taxon>
        <taxon>Nepenthaceae</taxon>
        <taxon>Nepenthes</taxon>
    </lineage>
</organism>
<dbReference type="Gene3D" id="3.10.280.10">
    <property type="entry name" value="Mitochondrial glycoprotein"/>
    <property type="match status" value="1"/>
</dbReference>
<dbReference type="Pfam" id="PF02330">
    <property type="entry name" value="MAM33"/>
    <property type="match status" value="1"/>
</dbReference>